<dbReference type="InterPro" id="IPR012340">
    <property type="entry name" value="NA-bd_OB-fold"/>
</dbReference>
<dbReference type="InterPro" id="IPR044136">
    <property type="entry name" value="Lys-tRNA-ligase_II_N"/>
</dbReference>
<dbReference type="GO" id="GO:0000049">
    <property type="term" value="F:tRNA binding"/>
    <property type="evidence" value="ECO:0007669"/>
    <property type="project" value="TreeGrafter"/>
</dbReference>
<keyword evidence="6 9" id="KW-0648">Protein biosynthesis</keyword>
<dbReference type="GO" id="GO:0005524">
    <property type="term" value="F:ATP binding"/>
    <property type="evidence" value="ECO:0007669"/>
    <property type="project" value="UniProtKB-UniRule"/>
</dbReference>
<dbReference type="InterPro" id="IPR004365">
    <property type="entry name" value="NA-bd_OB_tRNA"/>
</dbReference>
<comment type="catalytic activity">
    <reaction evidence="8 9 10">
        <text>tRNA(Lys) + L-lysine + ATP = L-lysyl-tRNA(Lys) + AMP + diphosphate</text>
        <dbReference type="Rhea" id="RHEA:20792"/>
        <dbReference type="Rhea" id="RHEA-COMP:9696"/>
        <dbReference type="Rhea" id="RHEA-COMP:9697"/>
        <dbReference type="ChEBI" id="CHEBI:30616"/>
        <dbReference type="ChEBI" id="CHEBI:32551"/>
        <dbReference type="ChEBI" id="CHEBI:33019"/>
        <dbReference type="ChEBI" id="CHEBI:78442"/>
        <dbReference type="ChEBI" id="CHEBI:78529"/>
        <dbReference type="ChEBI" id="CHEBI:456215"/>
        <dbReference type="EC" id="6.1.1.6"/>
    </reaction>
</comment>
<dbReference type="HAMAP" id="MF_00252">
    <property type="entry name" value="Lys_tRNA_synth_class2"/>
    <property type="match status" value="1"/>
</dbReference>
<keyword evidence="3 9" id="KW-0479">Metal-binding</keyword>
<dbReference type="GO" id="GO:0000287">
    <property type="term" value="F:magnesium ion binding"/>
    <property type="evidence" value="ECO:0007669"/>
    <property type="project" value="UniProtKB-UniRule"/>
</dbReference>
<evidence type="ECO:0000256" key="3">
    <source>
        <dbReference type="ARBA" id="ARBA00022723"/>
    </source>
</evidence>
<dbReference type="PRINTS" id="PR00982">
    <property type="entry name" value="TRNASYNTHLYS"/>
</dbReference>
<keyword evidence="9 10" id="KW-0460">Magnesium</keyword>
<keyword evidence="4 9" id="KW-0547">Nucleotide-binding</keyword>
<dbReference type="GO" id="GO:0005829">
    <property type="term" value="C:cytosol"/>
    <property type="evidence" value="ECO:0007669"/>
    <property type="project" value="TreeGrafter"/>
</dbReference>
<dbReference type="FunFam" id="2.40.50.140:FF:000024">
    <property type="entry name" value="Lysine--tRNA ligase"/>
    <property type="match status" value="1"/>
</dbReference>
<dbReference type="RefSeq" id="WP_154542750.1">
    <property type="nucleotide sequence ID" value="NZ_VULO01000001.1"/>
</dbReference>
<evidence type="ECO:0000256" key="2">
    <source>
        <dbReference type="ARBA" id="ARBA00022598"/>
    </source>
</evidence>
<evidence type="ECO:0000313" key="13">
    <source>
        <dbReference type="Proteomes" id="UP000470875"/>
    </source>
</evidence>
<gene>
    <name evidence="9 12" type="primary">lysS</name>
    <name evidence="12" type="ORF">FYJ24_01090</name>
</gene>
<dbReference type="InterPro" id="IPR006195">
    <property type="entry name" value="aa-tRNA-synth_II"/>
</dbReference>
<reference evidence="12 13" key="1">
    <citation type="submission" date="2019-08" db="EMBL/GenBank/DDBJ databases">
        <title>In-depth cultivation of the pig gut microbiome towards novel bacterial diversity and tailored functional studies.</title>
        <authorList>
            <person name="Wylensek D."/>
            <person name="Hitch T.C.A."/>
            <person name="Clavel T."/>
        </authorList>
    </citation>
    <scope>NUCLEOTIDE SEQUENCE [LARGE SCALE GENOMIC DNA]</scope>
    <source>
        <strain evidence="12 13">WB03_NA08</strain>
    </source>
</reference>
<evidence type="ECO:0000313" key="12">
    <source>
        <dbReference type="EMBL" id="MSS83379.1"/>
    </source>
</evidence>
<evidence type="ECO:0000256" key="9">
    <source>
        <dbReference type="HAMAP-Rule" id="MF_00252"/>
    </source>
</evidence>
<evidence type="ECO:0000256" key="7">
    <source>
        <dbReference type="ARBA" id="ARBA00023146"/>
    </source>
</evidence>
<dbReference type="InterPro" id="IPR018149">
    <property type="entry name" value="Lys-tRNA-synth_II_C"/>
</dbReference>
<keyword evidence="13" id="KW-1185">Reference proteome</keyword>
<keyword evidence="9" id="KW-0963">Cytoplasm</keyword>
<organism evidence="12 13">
    <name type="scientific">Scrofimicrobium canadense</name>
    <dbReference type="NCBI Taxonomy" id="2652290"/>
    <lineage>
        <taxon>Bacteria</taxon>
        <taxon>Bacillati</taxon>
        <taxon>Actinomycetota</taxon>
        <taxon>Actinomycetes</taxon>
        <taxon>Actinomycetales</taxon>
        <taxon>Actinomycetaceae</taxon>
        <taxon>Scrofimicrobium</taxon>
    </lineage>
</organism>
<dbReference type="AlphaFoldDB" id="A0A6N7VNT3"/>
<feature type="domain" description="Aminoacyl-transfer RNA synthetases class-II family profile" evidence="11">
    <location>
        <begin position="188"/>
        <end position="498"/>
    </location>
</feature>
<dbReference type="Pfam" id="PF00152">
    <property type="entry name" value="tRNA-synt_2"/>
    <property type="match status" value="1"/>
</dbReference>
<dbReference type="GO" id="GO:0006430">
    <property type="term" value="P:lysyl-tRNA aminoacylation"/>
    <property type="evidence" value="ECO:0007669"/>
    <property type="project" value="UniProtKB-UniRule"/>
</dbReference>
<keyword evidence="5 9" id="KW-0067">ATP-binding</keyword>
<dbReference type="NCBIfam" id="NF001756">
    <property type="entry name" value="PRK00484.1"/>
    <property type="match status" value="1"/>
</dbReference>
<dbReference type="InterPro" id="IPR045864">
    <property type="entry name" value="aa-tRNA-synth_II/BPL/LPL"/>
</dbReference>
<evidence type="ECO:0000259" key="11">
    <source>
        <dbReference type="PROSITE" id="PS50862"/>
    </source>
</evidence>
<sequence length="505" mass="56206">MTDSIDPALDDAPEQLRVRAEKRRRLLESGIDPYPVQLPITSTIEEVRDKYGNLEAGEETQDIVGVAGRVVLARNAGKLCFATLQDGAGRRLQVMLSAREVGEESLTRYKADVDLGDHLFVSGRVISSKRGELSIMANTWALASKALRPMPKTYVAEDGTEIGLAEDTRVRRRYLDMIVRPAAREMVRVRAAVVRSLREYFHEADFVEIETPMLQVLHGGAAARPFSTHMNAYDTELFLRIAPELFLKRAVVGGVERVFEINRNFRNEGADSSHSPEFTMLEAYEAYGTYDTMAQRTREMIQKAARDVFGTEIVTLSDGTEYDLSGEWTSISLYSAISEAVGKEVTAQTPREELVALLDEEVPDHYGPGKVAEVLFEKTVGDKLYAPTFVRDFPEDSSPLTRAHRSQPGVVEKWDLYVRGFELATAYSELVDPVVQRTRFEEQALVAAAGDAEAMVLDEDFLEAMEYGMPPAGGMGMGLDRLLMALTGEGIRETITFPLVKRLDS</sequence>
<dbReference type="NCBIfam" id="TIGR00499">
    <property type="entry name" value="lysS_bact"/>
    <property type="match status" value="1"/>
</dbReference>
<evidence type="ECO:0000256" key="4">
    <source>
        <dbReference type="ARBA" id="ARBA00022741"/>
    </source>
</evidence>
<name>A0A6N7VNT3_9ACTO</name>
<dbReference type="SUPFAM" id="SSF55681">
    <property type="entry name" value="Class II aaRS and biotin synthetases"/>
    <property type="match status" value="1"/>
</dbReference>
<keyword evidence="2 9" id="KW-0436">Ligase</keyword>
<dbReference type="Proteomes" id="UP000470875">
    <property type="component" value="Unassembled WGS sequence"/>
</dbReference>
<dbReference type="PANTHER" id="PTHR42918">
    <property type="entry name" value="LYSYL-TRNA SYNTHETASE"/>
    <property type="match status" value="1"/>
</dbReference>
<evidence type="ECO:0000256" key="10">
    <source>
        <dbReference type="RuleBase" id="RU000336"/>
    </source>
</evidence>
<dbReference type="Gene3D" id="2.40.50.140">
    <property type="entry name" value="Nucleic acid-binding proteins"/>
    <property type="match status" value="1"/>
</dbReference>
<dbReference type="InterPro" id="IPR004364">
    <property type="entry name" value="Aa-tRNA-synt_II"/>
</dbReference>
<evidence type="ECO:0000256" key="8">
    <source>
        <dbReference type="ARBA" id="ARBA00048573"/>
    </source>
</evidence>
<feature type="binding site" evidence="9">
    <location>
        <position position="422"/>
    </location>
    <ligand>
        <name>Mg(2+)</name>
        <dbReference type="ChEBI" id="CHEBI:18420"/>
        <label>2</label>
    </ligand>
</feature>
<comment type="cofactor">
    <cofactor evidence="9 10">
        <name>Mg(2+)</name>
        <dbReference type="ChEBI" id="CHEBI:18420"/>
    </cofactor>
    <text evidence="9 10">Binds 3 Mg(2+) ions per subunit.</text>
</comment>
<dbReference type="Gene3D" id="3.30.930.10">
    <property type="entry name" value="Bira Bifunctional Protein, Domain 2"/>
    <property type="match status" value="1"/>
</dbReference>
<dbReference type="EC" id="6.1.1.6" evidence="9"/>
<dbReference type="PROSITE" id="PS50862">
    <property type="entry name" value="AA_TRNA_LIGASE_II"/>
    <property type="match status" value="1"/>
</dbReference>
<evidence type="ECO:0000256" key="5">
    <source>
        <dbReference type="ARBA" id="ARBA00022840"/>
    </source>
</evidence>
<comment type="similarity">
    <text evidence="1 9">Belongs to the class-II aminoacyl-tRNA synthetase family.</text>
</comment>
<dbReference type="SUPFAM" id="SSF50249">
    <property type="entry name" value="Nucleic acid-binding proteins"/>
    <property type="match status" value="1"/>
</dbReference>
<dbReference type="Pfam" id="PF01336">
    <property type="entry name" value="tRNA_anti-codon"/>
    <property type="match status" value="1"/>
</dbReference>
<protein>
    <recommendedName>
        <fullName evidence="9">Lysine--tRNA ligase</fullName>
        <ecNumber evidence="9">6.1.1.6</ecNumber>
    </recommendedName>
    <alternativeName>
        <fullName evidence="9">Lysyl-tRNA synthetase</fullName>
        <shortName evidence="9">LysRS</shortName>
    </alternativeName>
</protein>
<keyword evidence="7 9" id="KW-0030">Aminoacyl-tRNA synthetase</keyword>
<dbReference type="CDD" id="cd04322">
    <property type="entry name" value="LysRS_N"/>
    <property type="match status" value="1"/>
</dbReference>
<evidence type="ECO:0000256" key="6">
    <source>
        <dbReference type="ARBA" id="ARBA00022917"/>
    </source>
</evidence>
<feature type="binding site" evidence="9">
    <location>
        <position position="422"/>
    </location>
    <ligand>
        <name>Mg(2+)</name>
        <dbReference type="ChEBI" id="CHEBI:18420"/>
        <label>1</label>
    </ligand>
</feature>
<comment type="subcellular location">
    <subcellularLocation>
        <location evidence="9">Cytoplasm</location>
    </subcellularLocation>
</comment>
<comment type="subunit">
    <text evidence="9">Homodimer.</text>
</comment>
<dbReference type="GO" id="GO:0004824">
    <property type="term" value="F:lysine-tRNA ligase activity"/>
    <property type="evidence" value="ECO:0007669"/>
    <property type="project" value="UniProtKB-UniRule"/>
</dbReference>
<evidence type="ECO:0000256" key="1">
    <source>
        <dbReference type="ARBA" id="ARBA00008226"/>
    </source>
</evidence>
<dbReference type="EMBL" id="VULO01000001">
    <property type="protein sequence ID" value="MSS83379.1"/>
    <property type="molecule type" value="Genomic_DNA"/>
</dbReference>
<dbReference type="InterPro" id="IPR002313">
    <property type="entry name" value="Lys-tRNA-ligase_II"/>
</dbReference>
<proteinExistence type="inferred from homology"/>
<feature type="binding site" evidence="9">
    <location>
        <position position="415"/>
    </location>
    <ligand>
        <name>Mg(2+)</name>
        <dbReference type="ChEBI" id="CHEBI:18420"/>
        <label>1</label>
    </ligand>
</feature>
<dbReference type="PANTHER" id="PTHR42918:SF15">
    <property type="entry name" value="LYSINE--TRNA LIGASE, CHLOROPLASTIC_MITOCHONDRIAL"/>
    <property type="match status" value="1"/>
</dbReference>
<comment type="caution">
    <text evidence="12">The sequence shown here is derived from an EMBL/GenBank/DDBJ whole genome shotgun (WGS) entry which is preliminary data.</text>
</comment>
<accession>A0A6N7VNT3</accession>